<keyword evidence="1" id="KW-0472">Membrane</keyword>
<keyword evidence="1" id="KW-0812">Transmembrane</keyword>
<sequence>MTPRKKDVFSAVTATADTAAEETASALRQSTQLERIPQPARFVLVVLSSLALSAGFFSLTSGATLGELGDVSRHLEAWWEVGGLTVWKAVEVGLTWVLGFDGRDVLSFFFLTHLPTYALLASFYNIRPTTVLISCGITLFSTSVPFILLRKPTSVHDLSHAPSGAVSNRSILQDRATTIYTTVAATSILTVVLYLSYATWLPAQLVLHFVNIPDISTVHAGPAGLPTLFVALLPAGWAARDFLFVSSAGAVASKKTDTTEKKFVSHEGEYLVCGVYRQTWGRLSPKTRILASRTVLLAVVLVSNTIVQLAGTVEGISMKGASIWGSVWAVAIFAVGLTFGWIEGVDGV</sequence>
<feature type="transmembrane region" description="Helical" evidence="1">
    <location>
        <begin position="105"/>
        <end position="124"/>
    </location>
</feature>
<reference evidence="3" key="1">
    <citation type="submission" date="2019-04" db="EMBL/GenBank/DDBJ databases">
        <title>Friends and foes A comparative genomics studyof 23 Aspergillus species from section Flavi.</title>
        <authorList>
            <consortium name="DOE Joint Genome Institute"/>
            <person name="Kjaerbolling I."/>
            <person name="Vesth T."/>
            <person name="Frisvad J.C."/>
            <person name="Nybo J.L."/>
            <person name="Theobald S."/>
            <person name="Kildgaard S."/>
            <person name="Isbrandt T."/>
            <person name="Kuo A."/>
            <person name="Sato A."/>
            <person name="Lyhne E.K."/>
            <person name="Kogle M.E."/>
            <person name="Wiebenga A."/>
            <person name="Kun R.S."/>
            <person name="Lubbers R.J."/>
            <person name="Makela M.R."/>
            <person name="Barry K."/>
            <person name="Chovatia M."/>
            <person name="Clum A."/>
            <person name="Daum C."/>
            <person name="Haridas S."/>
            <person name="He G."/>
            <person name="LaButti K."/>
            <person name="Lipzen A."/>
            <person name="Mondo S."/>
            <person name="Riley R."/>
            <person name="Salamov A."/>
            <person name="Simmons B.A."/>
            <person name="Magnuson J.K."/>
            <person name="Henrissat B."/>
            <person name="Mortensen U.H."/>
            <person name="Larsen T.O."/>
            <person name="Devries R.P."/>
            <person name="Grigoriev I.V."/>
            <person name="Machida M."/>
            <person name="Baker S.E."/>
            <person name="Andersen M.R."/>
        </authorList>
    </citation>
    <scope>NUCLEOTIDE SEQUENCE [LARGE SCALE GENOMIC DNA]</scope>
    <source>
        <strain evidence="3">CBS 553.77</strain>
    </source>
</reference>
<evidence type="ECO:0000256" key="1">
    <source>
        <dbReference type="SAM" id="Phobius"/>
    </source>
</evidence>
<gene>
    <name evidence="2" type="ORF">BDV28DRAFT_139595</name>
</gene>
<feature type="transmembrane region" description="Helical" evidence="1">
    <location>
        <begin position="290"/>
        <end position="311"/>
    </location>
</feature>
<evidence type="ECO:0000313" key="3">
    <source>
        <dbReference type="Proteomes" id="UP000327118"/>
    </source>
</evidence>
<accession>A0A5N6YZ20</accession>
<dbReference type="OrthoDB" id="5394254at2759"/>
<dbReference type="EMBL" id="ML739241">
    <property type="protein sequence ID" value="KAE8350193.1"/>
    <property type="molecule type" value="Genomic_DNA"/>
</dbReference>
<protein>
    <submittedName>
        <fullName evidence="2">Uncharacterized protein</fullName>
    </submittedName>
</protein>
<proteinExistence type="predicted"/>
<name>A0A5N6YZ20_9EURO</name>
<feature type="transmembrane region" description="Helical" evidence="1">
    <location>
        <begin position="323"/>
        <end position="342"/>
    </location>
</feature>
<keyword evidence="1" id="KW-1133">Transmembrane helix</keyword>
<feature type="transmembrane region" description="Helical" evidence="1">
    <location>
        <begin position="220"/>
        <end position="239"/>
    </location>
</feature>
<keyword evidence="3" id="KW-1185">Reference proteome</keyword>
<feature type="transmembrane region" description="Helical" evidence="1">
    <location>
        <begin position="179"/>
        <end position="200"/>
    </location>
</feature>
<feature type="transmembrane region" description="Helical" evidence="1">
    <location>
        <begin position="130"/>
        <end position="149"/>
    </location>
</feature>
<organism evidence="2 3">
    <name type="scientific">Aspergillus coremiiformis</name>
    <dbReference type="NCBI Taxonomy" id="138285"/>
    <lineage>
        <taxon>Eukaryota</taxon>
        <taxon>Fungi</taxon>
        <taxon>Dikarya</taxon>
        <taxon>Ascomycota</taxon>
        <taxon>Pezizomycotina</taxon>
        <taxon>Eurotiomycetes</taxon>
        <taxon>Eurotiomycetidae</taxon>
        <taxon>Eurotiales</taxon>
        <taxon>Aspergillaceae</taxon>
        <taxon>Aspergillus</taxon>
        <taxon>Aspergillus subgen. Circumdati</taxon>
    </lineage>
</organism>
<evidence type="ECO:0000313" key="2">
    <source>
        <dbReference type="EMBL" id="KAE8350193.1"/>
    </source>
</evidence>
<feature type="transmembrane region" description="Helical" evidence="1">
    <location>
        <begin position="42"/>
        <end position="65"/>
    </location>
</feature>
<dbReference type="Proteomes" id="UP000327118">
    <property type="component" value="Unassembled WGS sequence"/>
</dbReference>
<dbReference type="AlphaFoldDB" id="A0A5N6YZ20"/>
<feature type="transmembrane region" description="Helical" evidence="1">
    <location>
        <begin position="77"/>
        <end position="98"/>
    </location>
</feature>